<keyword evidence="1" id="KW-0812">Transmembrane</keyword>
<evidence type="ECO:0008006" key="4">
    <source>
        <dbReference type="Google" id="ProtNLM"/>
    </source>
</evidence>
<dbReference type="RefSeq" id="WP_018709018.1">
    <property type="nucleotide sequence ID" value="NZ_BOQT01000015.1"/>
</dbReference>
<comment type="caution">
    <text evidence="2">The sequence shown here is derived from an EMBL/GenBank/DDBJ whole genome shotgun (WGS) entry which is preliminary data.</text>
</comment>
<evidence type="ECO:0000256" key="1">
    <source>
        <dbReference type="SAM" id="Phobius"/>
    </source>
</evidence>
<keyword evidence="1" id="KW-1133">Transmembrane helix</keyword>
<dbReference type="CDD" id="cd16414">
    <property type="entry name" value="dndB_like"/>
    <property type="match status" value="1"/>
</dbReference>
<organism evidence="2 3">
    <name type="scientific">Siminovitchia fordii</name>
    <dbReference type="NCBI Taxonomy" id="254759"/>
    <lineage>
        <taxon>Bacteria</taxon>
        <taxon>Bacillati</taxon>
        <taxon>Bacillota</taxon>
        <taxon>Bacilli</taxon>
        <taxon>Bacillales</taxon>
        <taxon>Bacillaceae</taxon>
        <taxon>Siminovitchia</taxon>
    </lineage>
</organism>
<evidence type="ECO:0000313" key="3">
    <source>
        <dbReference type="Proteomes" id="UP000680279"/>
    </source>
</evidence>
<gene>
    <name evidence="2" type="ORF">J1TS3_34500</name>
</gene>
<keyword evidence="3" id="KW-1185">Reference proteome</keyword>
<evidence type="ECO:0000313" key="2">
    <source>
        <dbReference type="EMBL" id="GIN22316.1"/>
    </source>
</evidence>
<dbReference type="EMBL" id="BOQT01000015">
    <property type="protein sequence ID" value="GIN22316.1"/>
    <property type="molecule type" value="Genomic_DNA"/>
</dbReference>
<sequence length="366" mass="42994">MSTMKMVTKIQGKEFTQFGKKVLFTQMKYRELESHFEVDEEVQRKIDTKRRSEIRDFILDSLENRQGFHFSPFIFSARNGINPVENGFEFVSGRKIYILDGQHRISAIASALVSLNTDKEVKEEMMHYEELERIKEQINILREYPISMQIYLDLEQNEERQLFTDINTERREAHIGLVMQYDYRDQYTEWTRCVAKRLAEEMEIEQKRSRLTSQNSAITSLTIMRRCLIALFEGILTVKTGDPYPRGCAPNKVPDVAESFFRMCIRLFPKTMANRNKYVYGLSGIQIALAYTVFILIRKYSIPHQEAIRMLLPLKKHCSWKHTDPIFAHMYNAETGKITNHSTVTAIQHTAKAFFVKIESERDRAK</sequence>
<dbReference type="Pfam" id="PF14072">
    <property type="entry name" value="DndB"/>
    <property type="match status" value="1"/>
</dbReference>
<dbReference type="Proteomes" id="UP000680279">
    <property type="component" value="Unassembled WGS sequence"/>
</dbReference>
<accession>A0ABQ4K9Q9</accession>
<feature type="transmembrane region" description="Helical" evidence="1">
    <location>
        <begin position="278"/>
        <end position="297"/>
    </location>
</feature>
<dbReference type="InterPro" id="IPR017642">
    <property type="entry name" value="DNA_S_mod_DndB"/>
</dbReference>
<protein>
    <recommendedName>
        <fullName evidence="4">DGQHR domain-containing protein</fullName>
    </recommendedName>
</protein>
<proteinExistence type="predicted"/>
<name>A0ABQ4K9Q9_9BACI</name>
<keyword evidence="1" id="KW-0472">Membrane</keyword>
<reference evidence="2 3" key="1">
    <citation type="submission" date="2021-03" db="EMBL/GenBank/DDBJ databases">
        <title>Antimicrobial resistance genes in bacteria isolated from Japanese honey, and their potential for conferring macrolide and lincosamide resistance in the American foulbrood pathogen Paenibacillus larvae.</title>
        <authorList>
            <person name="Okamoto M."/>
            <person name="Kumagai M."/>
            <person name="Kanamori H."/>
            <person name="Takamatsu D."/>
        </authorList>
    </citation>
    <scope>NUCLEOTIDE SEQUENCE [LARGE SCALE GENOMIC DNA]</scope>
    <source>
        <strain evidence="2 3">J1TS3</strain>
    </source>
</reference>